<keyword evidence="5" id="KW-0808">Transferase</keyword>
<organism evidence="15 16">
    <name type="scientific">Cichlidogyrus casuarinus</name>
    <dbReference type="NCBI Taxonomy" id="1844966"/>
    <lineage>
        <taxon>Eukaryota</taxon>
        <taxon>Metazoa</taxon>
        <taxon>Spiralia</taxon>
        <taxon>Lophotrochozoa</taxon>
        <taxon>Platyhelminthes</taxon>
        <taxon>Monogenea</taxon>
        <taxon>Monopisthocotylea</taxon>
        <taxon>Dactylogyridea</taxon>
        <taxon>Ancyrocephalidae</taxon>
        <taxon>Cichlidogyrus</taxon>
    </lineage>
</organism>
<gene>
    <name evidence="15" type="primary">PIM1</name>
    <name evidence="15" type="ORF">Ciccas_002837</name>
</gene>
<dbReference type="PROSITE" id="PS00108">
    <property type="entry name" value="PROTEIN_KINASE_ST"/>
    <property type="match status" value="1"/>
</dbReference>
<evidence type="ECO:0000256" key="13">
    <source>
        <dbReference type="SAM" id="MobiDB-lite"/>
    </source>
</evidence>
<comment type="subcellular location">
    <subcellularLocation>
        <location evidence="1">Host cytoplasm</location>
    </subcellularLocation>
</comment>
<keyword evidence="15" id="KW-0378">Hydrolase</keyword>
<keyword evidence="6 12" id="KW-0547">Nucleotide-binding</keyword>
<evidence type="ECO:0000256" key="8">
    <source>
        <dbReference type="ARBA" id="ARBA00022840"/>
    </source>
</evidence>
<keyword evidence="16" id="KW-1185">Reference proteome</keyword>
<dbReference type="Gene3D" id="1.10.510.10">
    <property type="entry name" value="Transferase(Phosphotransferase) domain 1"/>
    <property type="match status" value="1"/>
</dbReference>
<dbReference type="PANTHER" id="PTHR22984">
    <property type="entry name" value="SERINE/THREONINE-PROTEIN KINASE PIM"/>
    <property type="match status" value="1"/>
</dbReference>
<dbReference type="SMART" id="SM00220">
    <property type="entry name" value="S_TKc"/>
    <property type="match status" value="1"/>
</dbReference>
<comment type="catalytic activity">
    <reaction evidence="11">
        <text>L-seryl-[protein] + ATP = O-phospho-L-seryl-[protein] + ADP + H(+)</text>
        <dbReference type="Rhea" id="RHEA:17989"/>
        <dbReference type="Rhea" id="RHEA-COMP:9863"/>
        <dbReference type="Rhea" id="RHEA-COMP:11604"/>
        <dbReference type="ChEBI" id="CHEBI:15378"/>
        <dbReference type="ChEBI" id="CHEBI:29999"/>
        <dbReference type="ChEBI" id="CHEBI:30616"/>
        <dbReference type="ChEBI" id="CHEBI:83421"/>
        <dbReference type="ChEBI" id="CHEBI:456216"/>
        <dbReference type="EC" id="2.7.11.1"/>
    </reaction>
</comment>
<evidence type="ECO:0000313" key="16">
    <source>
        <dbReference type="Proteomes" id="UP001626550"/>
    </source>
</evidence>
<feature type="binding site" evidence="12">
    <location>
        <position position="99"/>
    </location>
    <ligand>
        <name>ATP</name>
        <dbReference type="ChEBI" id="CHEBI:30616"/>
    </ligand>
</feature>
<evidence type="ECO:0000256" key="9">
    <source>
        <dbReference type="ARBA" id="ARBA00023200"/>
    </source>
</evidence>
<feature type="domain" description="Protein kinase" evidence="14">
    <location>
        <begin position="70"/>
        <end position="327"/>
    </location>
</feature>
<dbReference type="InterPro" id="IPR017441">
    <property type="entry name" value="Protein_kinase_ATP_BS"/>
</dbReference>
<keyword evidence="8 12" id="KW-0067">ATP-binding</keyword>
<keyword evidence="15" id="KW-0645">Protease</keyword>
<dbReference type="PROSITE" id="PS00107">
    <property type="entry name" value="PROTEIN_KINASE_ATP"/>
    <property type="match status" value="1"/>
</dbReference>
<keyword evidence="9" id="KW-1035">Host cytoplasm</keyword>
<comment type="caution">
    <text evidence="15">The sequence shown here is derived from an EMBL/GenBank/DDBJ whole genome shotgun (WGS) entry which is preliminary data.</text>
</comment>
<dbReference type="EMBL" id="JBJKFK010000236">
    <property type="protein sequence ID" value="KAL3318505.1"/>
    <property type="molecule type" value="Genomic_DNA"/>
</dbReference>
<dbReference type="Gene3D" id="3.30.200.20">
    <property type="entry name" value="Phosphorylase Kinase, domain 1"/>
    <property type="match status" value="1"/>
</dbReference>
<keyword evidence="7" id="KW-0418">Kinase</keyword>
<dbReference type="GO" id="GO:0006508">
    <property type="term" value="P:proteolysis"/>
    <property type="evidence" value="ECO:0007669"/>
    <property type="project" value="UniProtKB-KW"/>
</dbReference>
<protein>
    <recommendedName>
        <fullName evidence="3">Serine/threonine-protein kinase 1</fullName>
        <ecNumber evidence="2">2.7.11.1</ecNumber>
    </recommendedName>
</protein>
<evidence type="ECO:0000256" key="5">
    <source>
        <dbReference type="ARBA" id="ARBA00022679"/>
    </source>
</evidence>
<evidence type="ECO:0000256" key="2">
    <source>
        <dbReference type="ARBA" id="ARBA00012513"/>
    </source>
</evidence>
<evidence type="ECO:0000256" key="12">
    <source>
        <dbReference type="PROSITE-ProRule" id="PRU10141"/>
    </source>
</evidence>
<name>A0ABD2QG45_9PLAT</name>
<feature type="region of interest" description="Disordered" evidence="13">
    <location>
        <begin position="468"/>
        <end position="532"/>
    </location>
</feature>
<evidence type="ECO:0000256" key="3">
    <source>
        <dbReference type="ARBA" id="ARBA00016885"/>
    </source>
</evidence>
<dbReference type="InterPro" id="IPR051138">
    <property type="entry name" value="PIM_Ser/Thr_kinase"/>
</dbReference>
<evidence type="ECO:0000256" key="7">
    <source>
        <dbReference type="ARBA" id="ARBA00022777"/>
    </source>
</evidence>
<keyword evidence="4" id="KW-0723">Serine/threonine-protein kinase</keyword>
<evidence type="ECO:0000256" key="4">
    <source>
        <dbReference type="ARBA" id="ARBA00022527"/>
    </source>
</evidence>
<dbReference type="EC" id="2.7.11.1" evidence="2"/>
<dbReference type="Proteomes" id="UP001626550">
    <property type="component" value="Unassembled WGS sequence"/>
</dbReference>
<evidence type="ECO:0000259" key="14">
    <source>
        <dbReference type="PROSITE" id="PS50011"/>
    </source>
</evidence>
<dbReference type="GO" id="GO:0030430">
    <property type="term" value="C:host cell cytoplasm"/>
    <property type="evidence" value="ECO:0007669"/>
    <property type="project" value="UniProtKB-SubCell"/>
</dbReference>
<reference evidence="15 16" key="1">
    <citation type="submission" date="2024-11" db="EMBL/GenBank/DDBJ databases">
        <title>Adaptive evolution of stress response genes in parasites aligns with host niche diversity.</title>
        <authorList>
            <person name="Hahn C."/>
            <person name="Resl P."/>
        </authorList>
    </citation>
    <scope>NUCLEOTIDE SEQUENCE [LARGE SCALE GENOMIC DNA]</scope>
    <source>
        <strain evidence="15">EGGRZ-B1_66</strain>
        <tissue evidence="15">Body</tissue>
    </source>
</reference>
<dbReference type="GO" id="GO:0008233">
    <property type="term" value="F:peptidase activity"/>
    <property type="evidence" value="ECO:0007669"/>
    <property type="project" value="UniProtKB-KW"/>
</dbReference>
<dbReference type="PROSITE" id="PS50011">
    <property type="entry name" value="PROTEIN_KINASE_DOM"/>
    <property type="match status" value="1"/>
</dbReference>
<sequence length="678" mass="74181">MEYTTDSPNGKLNLDLKQQVSASFSPVRSKTARIFKRSSQELNLNIFKHHVYFSEHIDIKSGIELFDLKYAKTTQIGGGGFGRVFNGHRFSDKTPVVIKSILTSTVPSWCKLDGRMIPLEVVLLVKCQSVPGIVKLLDIYDAHDKWFLVMECISDNVCDLYDFIGRNKYLSEAQAGFFFHQLIGILLSCHRLGILHRDIKDENILVDCNTNELVLIDFGSGTFLHDEIYTEFDGENSPRTRVYCPPEWITKMRYHGRSAEVWTLGVLLYDMVCGDIPFTNDKGIVNGALRFRRPFLTMECQNLVRSCMNRDPIKRPTLMNILMHPWMNTHRPFRSPTMSSTTRAVLNCIDEVKVINEDSLNESSSPRAVANPGLSSMQSLFCFARSEREGGGTTLPPTGIGGASSQSTRAVATTASAGLPGALPAEFTFTKPNMQQFALGLQQHQQRGELFKATPISSSAYFQTTTTRAHCSNGSQTSSGYYSRSDSQASTGATVASSTPLSPAQTGSANGVSHGSSNGVPTRTGAGEAASSPASLSYDADVLLVGATAANGTSGFPLSPSSSCPPPDVAVQFSANCPATQLPGTDVRIPCGSPDAKSLRALSMLLAQDPGNCSPSALQGWPERSVMEAMEQQQHSLSDLKRICMDLDPISDTYDCMFPAEKHHQMNNLTTRIYQHFL</sequence>
<dbReference type="AlphaFoldDB" id="A0ABD2QG45"/>
<evidence type="ECO:0000256" key="11">
    <source>
        <dbReference type="ARBA" id="ARBA00048679"/>
    </source>
</evidence>
<dbReference type="InterPro" id="IPR008271">
    <property type="entry name" value="Ser/Thr_kinase_AS"/>
</dbReference>
<dbReference type="GO" id="GO:0005524">
    <property type="term" value="F:ATP binding"/>
    <property type="evidence" value="ECO:0007669"/>
    <property type="project" value="UniProtKB-UniRule"/>
</dbReference>
<evidence type="ECO:0000313" key="15">
    <source>
        <dbReference type="EMBL" id="KAL3318505.1"/>
    </source>
</evidence>
<evidence type="ECO:0000256" key="6">
    <source>
        <dbReference type="ARBA" id="ARBA00022741"/>
    </source>
</evidence>
<dbReference type="InterPro" id="IPR000719">
    <property type="entry name" value="Prot_kinase_dom"/>
</dbReference>
<evidence type="ECO:0000256" key="10">
    <source>
        <dbReference type="ARBA" id="ARBA00047899"/>
    </source>
</evidence>
<dbReference type="InterPro" id="IPR011009">
    <property type="entry name" value="Kinase-like_dom_sf"/>
</dbReference>
<dbReference type="GO" id="GO:0004674">
    <property type="term" value="F:protein serine/threonine kinase activity"/>
    <property type="evidence" value="ECO:0007669"/>
    <property type="project" value="UniProtKB-KW"/>
</dbReference>
<accession>A0ABD2QG45</accession>
<dbReference type="SUPFAM" id="SSF56112">
    <property type="entry name" value="Protein kinase-like (PK-like)"/>
    <property type="match status" value="1"/>
</dbReference>
<feature type="compositionally biased region" description="Polar residues" evidence="13">
    <location>
        <begin position="468"/>
        <end position="521"/>
    </location>
</feature>
<proteinExistence type="predicted"/>
<evidence type="ECO:0000256" key="1">
    <source>
        <dbReference type="ARBA" id="ARBA00004192"/>
    </source>
</evidence>
<dbReference type="Pfam" id="PF00069">
    <property type="entry name" value="Pkinase"/>
    <property type="match status" value="1"/>
</dbReference>
<comment type="catalytic activity">
    <reaction evidence="10">
        <text>L-threonyl-[protein] + ATP = O-phospho-L-threonyl-[protein] + ADP + H(+)</text>
        <dbReference type="Rhea" id="RHEA:46608"/>
        <dbReference type="Rhea" id="RHEA-COMP:11060"/>
        <dbReference type="Rhea" id="RHEA-COMP:11605"/>
        <dbReference type="ChEBI" id="CHEBI:15378"/>
        <dbReference type="ChEBI" id="CHEBI:30013"/>
        <dbReference type="ChEBI" id="CHEBI:30616"/>
        <dbReference type="ChEBI" id="CHEBI:61977"/>
        <dbReference type="ChEBI" id="CHEBI:456216"/>
        <dbReference type="EC" id="2.7.11.1"/>
    </reaction>
</comment>
<dbReference type="PANTHER" id="PTHR22984:SF25">
    <property type="entry name" value="PROTEIN KINASE DOMAIN-CONTAINING PROTEIN"/>
    <property type="match status" value="1"/>
</dbReference>